<reference evidence="2 3" key="1">
    <citation type="journal article" date="2014" name="Antimicrob. Agents Chemother.">
        <title>Triclosan can select for an AdeIJK-overexpressing mutant of Acinetobacter baumannii ATCC 17978 that displays reduced susceptibility to multiple antibiotics.</title>
        <authorList>
            <person name="Fernando D.M."/>
            <person name="Xu W."/>
            <person name="Loewen P.C."/>
            <person name="Zhanel G.G."/>
            <person name="Kumar A."/>
        </authorList>
    </citation>
    <scope>NUCLEOTIDE SEQUENCE [LARGE SCALE GENOMIC DNA]</scope>
    <source>
        <strain evidence="2 3">ATCC 17978</strain>
    </source>
</reference>
<dbReference type="AlphaFoldDB" id="A0A5P1UIZ6"/>
<dbReference type="EMBL" id="CP018664">
    <property type="protein sequence ID" value="APP31447.1"/>
    <property type="molecule type" value="Genomic_DNA"/>
</dbReference>
<dbReference type="Gene3D" id="1.10.10.2910">
    <property type="match status" value="1"/>
</dbReference>
<sequence length="166" mass="18712">MNISPEWTRIGTQNQNIIQKYQNELPVKLGALASELGLIVKKATLPANISGEIKEENGQVIIRINRHDANSRQRYTLAHEIAHFLLHKHLLKDGIADDVLYRSALSNEIEAEANRLAADIVMPLAAVRDLWKKHNPDAPNKEITYERIADELGVSVIALKIRLEKI</sequence>
<dbReference type="PANTHER" id="PTHR43236">
    <property type="entry name" value="ANTITOXIN HIGA1"/>
    <property type="match status" value="1"/>
</dbReference>
<gene>
    <name evidence="2" type="ORF">AUO97_11765</name>
</gene>
<proteinExistence type="predicted"/>
<dbReference type="Pfam" id="PF06114">
    <property type="entry name" value="Peptidase_M78"/>
    <property type="match status" value="1"/>
</dbReference>
<dbReference type="Proteomes" id="UP000072389">
    <property type="component" value="Chromosome"/>
</dbReference>
<dbReference type="InterPro" id="IPR010359">
    <property type="entry name" value="IrrE_HExxH"/>
</dbReference>
<evidence type="ECO:0000313" key="2">
    <source>
        <dbReference type="EMBL" id="APP31447.1"/>
    </source>
</evidence>
<dbReference type="PANTHER" id="PTHR43236:SF2">
    <property type="entry name" value="BLL0069 PROTEIN"/>
    <property type="match status" value="1"/>
</dbReference>
<accession>A0A5P1UIZ6</accession>
<evidence type="ECO:0000313" key="3">
    <source>
        <dbReference type="Proteomes" id="UP000072389"/>
    </source>
</evidence>
<dbReference type="InterPro" id="IPR052345">
    <property type="entry name" value="Rad_response_metalloprotease"/>
</dbReference>
<organism evidence="2 3">
    <name type="scientific">Acinetobacter baumannii</name>
    <dbReference type="NCBI Taxonomy" id="470"/>
    <lineage>
        <taxon>Bacteria</taxon>
        <taxon>Pseudomonadati</taxon>
        <taxon>Pseudomonadota</taxon>
        <taxon>Gammaproteobacteria</taxon>
        <taxon>Moraxellales</taxon>
        <taxon>Moraxellaceae</taxon>
        <taxon>Acinetobacter</taxon>
        <taxon>Acinetobacter calcoaceticus/baumannii complex</taxon>
    </lineage>
</organism>
<feature type="domain" description="IrrE N-terminal-like" evidence="1">
    <location>
        <begin position="59"/>
        <end position="163"/>
    </location>
</feature>
<name>A0A5P1UIZ6_ACIBA</name>
<evidence type="ECO:0000259" key="1">
    <source>
        <dbReference type="Pfam" id="PF06114"/>
    </source>
</evidence>
<dbReference type="RefSeq" id="WP_001027391.1">
    <property type="nucleotide sequence ID" value="NZ_CAUZGM010000005.1"/>
</dbReference>
<protein>
    <recommendedName>
        <fullName evidence="1">IrrE N-terminal-like domain-containing protein</fullName>
    </recommendedName>
</protein>